<comment type="caution">
    <text evidence="2">The sequence shown here is derived from an EMBL/GenBank/DDBJ whole genome shotgun (WGS) entry which is preliminary data.</text>
</comment>
<protein>
    <submittedName>
        <fullName evidence="2">Uncharacterized protein</fullName>
    </submittedName>
</protein>
<evidence type="ECO:0000313" key="3">
    <source>
        <dbReference type="Proteomes" id="UP000017248"/>
    </source>
</evidence>
<dbReference type="AlphaFoldDB" id="U6F577"/>
<dbReference type="HOGENOM" id="CLU_3424781_0_0_9"/>
<reference evidence="2" key="1">
    <citation type="submission" date="2013-09" db="EMBL/GenBank/DDBJ databases">
        <title>Draft Genome Sequence of five Lactobacillus helveticus strains CIRM-BIA 101T, 103, 104, 951 and 953 isolated from milk product.</title>
        <authorList>
            <person name="Valence F."/>
            <person name="Chuat V."/>
            <person name="Ma L."/>
            <person name="Creno S."/>
            <person name="Falentin H."/>
            <person name="Lortal S."/>
            <person name="Bizet C."/>
            <person name="Clermont D."/>
            <person name="Loux V."/>
            <person name="Bouchier C."/>
            <person name="Cousin S."/>
        </authorList>
    </citation>
    <scope>NUCLEOTIDE SEQUENCE [LARGE SCALE GENOMIC DNA]</scope>
    <source>
        <strain evidence="2">CIRM-BIA 951</strain>
    </source>
</reference>
<evidence type="ECO:0000256" key="1">
    <source>
        <dbReference type="SAM" id="MobiDB-lite"/>
    </source>
</evidence>
<feature type="region of interest" description="Disordered" evidence="1">
    <location>
        <begin position="1"/>
        <end position="22"/>
    </location>
</feature>
<evidence type="ECO:0000313" key="2">
    <source>
        <dbReference type="EMBL" id="CDI58433.1"/>
    </source>
</evidence>
<sequence length="22" mass="2537">MAMTVLESEDNYKKENDGDIAY</sequence>
<dbReference type="EMBL" id="CBUK010000074">
    <property type="protein sequence ID" value="CDI58433.1"/>
    <property type="molecule type" value="Genomic_DNA"/>
</dbReference>
<accession>U6F577</accession>
<proteinExistence type="predicted"/>
<gene>
    <name evidence="2" type="ORF">LHCIRMBIA951_01894</name>
</gene>
<dbReference type="Proteomes" id="UP000017248">
    <property type="component" value="Unassembled WGS sequence"/>
</dbReference>
<organism evidence="2 3">
    <name type="scientific">Lactobacillus helveticus CIRM-BIA 951</name>
    <dbReference type="NCBI Taxonomy" id="1226334"/>
    <lineage>
        <taxon>Bacteria</taxon>
        <taxon>Bacillati</taxon>
        <taxon>Bacillota</taxon>
        <taxon>Bacilli</taxon>
        <taxon>Lactobacillales</taxon>
        <taxon>Lactobacillaceae</taxon>
        <taxon>Lactobacillus</taxon>
    </lineage>
</organism>
<feature type="compositionally biased region" description="Basic and acidic residues" evidence="1">
    <location>
        <begin position="10"/>
        <end position="22"/>
    </location>
</feature>
<name>U6F577_LACHE</name>
<keyword evidence="3" id="KW-1185">Reference proteome</keyword>